<dbReference type="PRINTS" id="PR01050">
    <property type="entry name" value="PYRUVTKNASE"/>
</dbReference>
<comment type="pathway">
    <text evidence="2 14">Carbohydrate degradation; glycolysis; pyruvate from D-glyceraldehyde 3-phosphate: step 5/5.</text>
</comment>
<dbReference type="PROSITE" id="PS00110">
    <property type="entry name" value="PYRUVATE_KINASE"/>
    <property type="match status" value="1"/>
</dbReference>
<dbReference type="GO" id="GO:0004743">
    <property type="term" value="F:pyruvate kinase activity"/>
    <property type="evidence" value="ECO:0007669"/>
    <property type="project" value="UniProtKB-EC"/>
</dbReference>
<dbReference type="Gene3D" id="3.20.20.60">
    <property type="entry name" value="Phosphoenolpyruvate-binding domains"/>
    <property type="match status" value="1"/>
</dbReference>
<dbReference type="RefSeq" id="WP_256547275.1">
    <property type="nucleotide sequence ID" value="NZ_CP101809.1"/>
</dbReference>
<dbReference type="InterPro" id="IPR015806">
    <property type="entry name" value="Pyrv_Knase_insert_dom_sf"/>
</dbReference>
<dbReference type="Gene3D" id="2.40.33.10">
    <property type="entry name" value="PK beta-barrel domain-like"/>
    <property type="match status" value="1"/>
</dbReference>
<keyword evidence="10 14" id="KW-0460">Magnesium</keyword>
<evidence type="ECO:0000256" key="3">
    <source>
        <dbReference type="ARBA" id="ARBA00008663"/>
    </source>
</evidence>
<evidence type="ECO:0000259" key="15">
    <source>
        <dbReference type="Pfam" id="PF00224"/>
    </source>
</evidence>
<dbReference type="Gene3D" id="3.40.1380.20">
    <property type="entry name" value="Pyruvate kinase, C-terminal domain"/>
    <property type="match status" value="1"/>
</dbReference>
<evidence type="ECO:0000256" key="6">
    <source>
        <dbReference type="ARBA" id="ARBA00022723"/>
    </source>
</evidence>
<dbReference type="InterPro" id="IPR001697">
    <property type="entry name" value="Pyr_Knase"/>
</dbReference>
<keyword evidence="9" id="KW-0067">ATP-binding</keyword>
<evidence type="ECO:0000256" key="1">
    <source>
        <dbReference type="ARBA" id="ARBA00001958"/>
    </source>
</evidence>
<keyword evidence="17" id="KW-1185">Reference proteome</keyword>
<gene>
    <name evidence="16" type="ORF">J2Z62_000472</name>
</gene>
<dbReference type="Pfam" id="PF00224">
    <property type="entry name" value="PK"/>
    <property type="match status" value="1"/>
</dbReference>
<dbReference type="InterPro" id="IPR015793">
    <property type="entry name" value="Pyrv_Knase_brl"/>
</dbReference>
<dbReference type="EMBL" id="JAUSWO010000001">
    <property type="protein sequence ID" value="MDQ0514034.1"/>
    <property type="molecule type" value="Genomic_DNA"/>
</dbReference>
<keyword evidence="6" id="KW-0479">Metal-binding</keyword>
<dbReference type="SUPFAM" id="SSF50800">
    <property type="entry name" value="PK beta-barrel domain-like"/>
    <property type="match status" value="1"/>
</dbReference>
<comment type="caution">
    <text evidence="16">The sequence shown here is derived from an EMBL/GenBank/DDBJ whole genome shotgun (WGS) entry which is preliminary data.</text>
</comment>
<evidence type="ECO:0000256" key="4">
    <source>
        <dbReference type="ARBA" id="ARBA00012142"/>
    </source>
</evidence>
<keyword evidence="11 14" id="KW-0324">Glycolysis</keyword>
<dbReference type="InterPro" id="IPR018209">
    <property type="entry name" value="Pyrv_Knase_AS"/>
</dbReference>
<evidence type="ECO:0000256" key="10">
    <source>
        <dbReference type="ARBA" id="ARBA00022842"/>
    </source>
</evidence>
<dbReference type="SUPFAM" id="SSF52935">
    <property type="entry name" value="PK C-terminal domain-like"/>
    <property type="match status" value="1"/>
</dbReference>
<evidence type="ECO:0000256" key="11">
    <source>
        <dbReference type="ARBA" id="ARBA00023152"/>
    </source>
</evidence>
<evidence type="ECO:0000256" key="9">
    <source>
        <dbReference type="ARBA" id="ARBA00022840"/>
    </source>
</evidence>
<evidence type="ECO:0000256" key="14">
    <source>
        <dbReference type="RuleBase" id="RU000504"/>
    </source>
</evidence>
<evidence type="ECO:0000256" key="7">
    <source>
        <dbReference type="ARBA" id="ARBA00022741"/>
    </source>
</evidence>
<comment type="similarity">
    <text evidence="3 14">Belongs to the pyruvate kinase family.</text>
</comment>
<dbReference type="EC" id="2.7.1.40" evidence="4 13"/>
<dbReference type="NCBIfam" id="NF004491">
    <property type="entry name" value="PRK05826.1"/>
    <property type="match status" value="1"/>
</dbReference>
<evidence type="ECO:0000256" key="2">
    <source>
        <dbReference type="ARBA" id="ARBA00004997"/>
    </source>
</evidence>
<evidence type="ECO:0000256" key="5">
    <source>
        <dbReference type="ARBA" id="ARBA00022679"/>
    </source>
</evidence>
<keyword evidence="7" id="KW-0547">Nucleotide-binding</keyword>
<evidence type="ECO:0000313" key="17">
    <source>
        <dbReference type="Proteomes" id="UP001240643"/>
    </source>
</evidence>
<keyword evidence="8 14" id="KW-0418">Kinase</keyword>
<comment type="cofactor">
    <cofactor evidence="1">
        <name>K(+)</name>
        <dbReference type="ChEBI" id="CHEBI:29103"/>
    </cofactor>
</comment>
<evidence type="ECO:0000256" key="13">
    <source>
        <dbReference type="NCBIfam" id="TIGR01064"/>
    </source>
</evidence>
<dbReference type="InterPro" id="IPR011037">
    <property type="entry name" value="Pyrv_Knase-like_insert_dom_sf"/>
</dbReference>
<sequence length="521" mass="58297">MISHLRRTKIIATFGPAITQKLWTFASLEDPANAEMVKKAYATTESCLLAGVNVARFNFSHGTHEEQLVRAKIIREVSAKLNRPISLMLDTKGPEIRVWKIGNEDGILYRAGSKITIYTTQKVVGDESGFSVVDSTETYNMAKDVAVNNTILVDDGKLSLEVASVDVAQGLIEVYVINDHVLKTNKRINLPGADYTIPFLSEKDRGDILFAIEHNYDYIAASFVNSKENLLDIKKILNENGGSHIKLIAKIETRQGIDRLDEILTVADGVMVARGDLGLEVPYYEVPYWGKYIIKKCRYANVPVIMATQMLDSLEKNIIPTRAESSDVFWAVELGVDATMLSGESAQGLFPINAINVMSKIDRQSEIFYDYDRSLRTYFSKSPKFHTPMYQFARKIAEIVMPEREIMNSGFSFQAIAVFGPTEEFITALSAARPATRVLVFTDNPRVYTGLGIFYGILPILVDDVTHAQTYAADYLKAYYDNQIQTRRDHSLSRKTLVVYGSELGLIDNHTPIAGVEVKLK</sequence>
<dbReference type="InterPro" id="IPR015813">
    <property type="entry name" value="Pyrv/PenolPyrv_kinase-like_dom"/>
</dbReference>
<evidence type="ECO:0000256" key="8">
    <source>
        <dbReference type="ARBA" id="ARBA00022777"/>
    </source>
</evidence>
<dbReference type="InterPro" id="IPR036918">
    <property type="entry name" value="Pyrv_Knase_C_sf"/>
</dbReference>
<evidence type="ECO:0000313" key="16">
    <source>
        <dbReference type="EMBL" id="MDQ0514034.1"/>
    </source>
</evidence>
<keyword evidence="12 16" id="KW-0670">Pyruvate</keyword>
<comment type="catalytic activity">
    <reaction evidence="14">
        <text>pyruvate + ATP = phosphoenolpyruvate + ADP + H(+)</text>
        <dbReference type="Rhea" id="RHEA:18157"/>
        <dbReference type="ChEBI" id="CHEBI:15361"/>
        <dbReference type="ChEBI" id="CHEBI:15378"/>
        <dbReference type="ChEBI" id="CHEBI:30616"/>
        <dbReference type="ChEBI" id="CHEBI:58702"/>
        <dbReference type="ChEBI" id="CHEBI:456216"/>
        <dbReference type="EC" id="2.7.1.40"/>
    </reaction>
</comment>
<accession>A0ABU0LZD4</accession>
<protein>
    <recommendedName>
        <fullName evidence="4 13">Pyruvate kinase</fullName>
        <ecNumber evidence="4 13">2.7.1.40</ecNumber>
    </recommendedName>
</protein>
<reference evidence="16" key="1">
    <citation type="submission" date="2023-07" db="EMBL/GenBank/DDBJ databases">
        <title>Genomic Encyclopedia of Type Strains, Phase IV (KMG-IV): sequencing the most valuable type-strain genomes for metagenomic binning, comparative biology and taxonomic classification.</title>
        <authorList>
            <person name="Goeker M."/>
        </authorList>
    </citation>
    <scope>NUCLEOTIDE SEQUENCE [LARGE SCALE GENOMIC DNA]</scope>
    <source>
        <strain evidence="16">DSM 21204</strain>
    </source>
</reference>
<dbReference type="PANTHER" id="PTHR11817">
    <property type="entry name" value="PYRUVATE KINASE"/>
    <property type="match status" value="1"/>
</dbReference>
<dbReference type="SUPFAM" id="SSF51621">
    <property type="entry name" value="Phosphoenolpyruvate/pyruvate domain"/>
    <property type="match status" value="1"/>
</dbReference>
<name>A0ABU0LZD4_9BACT</name>
<dbReference type="NCBIfam" id="TIGR01064">
    <property type="entry name" value="pyruv_kin"/>
    <property type="match status" value="1"/>
</dbReference>
<organism evidence="16 17">
    <name type="scientific">Mycoplasmoides fastidiosum</name>
    <dbReference type="NCBI Taxonomy" id="92758"/>
    <lineage>
        <taxon>Bacteria</taxon>
        <taxon>Bacillati</taxon>
        <taxon>Mycoplasmatota</taxon>
        <taxon>Mycoplasmoidales</taxon>
        <taxon>Mycoplasmoidaceae</taxon>
        <taxon>Mycoplasmoides</taxon>
    </lineage>
</organism>
<feature type="domain" description="Pyruvate kinase barrel" evidence="15">
    <location>
        <begin position="6"/>
        <end position="355"/>
    </location>
</feature>
<dbReference type="Proteomes" id="UP001240643">
    <property type="component" value="Unassembled WGS sequence"/>
</dbReference>
<keyword evidence="5 14" id="KW-0808">Transferase</keyword>
<evidence type="ECO:0000256" key="12">
    <source>
        <dbReference type="ARBA" id="ARBA00023317"/>
    </source>
</evidence>
<proteinExistence type="inferred from homology"/>
<dbReference type="GO" id="GO:0016301">
    <property type="term" value="F:kinase activity"/>
    <property type="evidence" value="ECO:0007669"/>
    <property type="project" value="UniProtKB-KW"/>
</dbReference>
<dbReference type="InterPro" id="IPR040442">
    <property type="entry name" value="Pyrv_kinase-like_dom_sf"/>
</dbReference>